<keyword evidence="2" id="KW-1185">Reference proteome</keyword>
<gene>
    <name evidence="1" type="ORF">CEXT_256021</name>
</gene>
<sequence>MIHISYHLKKFCVCFNLQAERQAKAKLLALQKLQEHQQQQGAKIIILMENQKTNDITIRNTIIILKNTNHPIMTAMNMKNHMENHWPFNKDLVKRYYRRWCECQYQTSSS</sequence>
<accession>A0AAV4M671</accession>
<organism evidence="1 2">
    <name type="scientific">Caerostris extrusa</name>
    <name type="common">Bark spider</name>
    <name type="synonym">Caerostris bankana</name>
    <dbReference type="NCBI Taxonomy" id="172846"/>
    <lineage>
        <taxon>Eukaryota</taxon>
        <taxon>Metazoa</taxon>
        <taxon>Ecdysozoa</taxon>
        <taxon>Arthropoda</taxon>
        <taxon>Chelicerata</taxon>
        <taxon>Arachnida</taxon>
        <taxon>Araneae</taxon>
        <taxon>Araneomorphae</taxon>
        <taxon>Entelegynae</taxon>
        <taxon>Araneoidea</taxon>
        <taxon>Araneidae</taxon>
        <taxon>Caerostris</taxon>
    </lineage>
</organism>
<evidence type="ECO:0000313" key="2">
    <source>
        <dbReference type="Proteomes" id="UP001054945"/>
    </source>
</evidence>
<name>A0AAV4M671_CAEEX</name>
<reference evidence="1 2" key="1">
    <citation type="submission" date="2021-06" db="EMBL/GenBank/DDBJ databases">
        <title>Caerostris extrusa draft genome.</title>
        <authorList>
            <person name="Kono N."/>
            <person name="Arakawa K."/>
        </authorList>
    </citation>
    <scope>NUCLEOTIDE SEQUENCE [LARGE SCALE GENOMIC DNA]</scope>
</reference>
<protein>
    <submittedName>
        <fullName evidence="1">Uncharacterized protein</fullName>
    </submittedName>
</protein>
<dbReference type="Proteomes" id="UP001054945">
    <property type="component" value="Unassembled WGS sequence"/>
</dbReference>
<evidence type="ECO:0000313" key="1">
    <source>
        <dbReference type="EMBL" id="GIX67332.1"/>
    </source>
</evidence>
<comment type="caution">
    <text evidence="1">The sequence shown here is derived from an EMBL/GenBank/DDBJ whole genome shotgun (WGS) entry which is preliminary data.</text>
</comment>
<proteinExistence type="predicted"/>
<dbReference type="AlphaFoldDB" id="A0AAV4M671"/>
<dbReference type="EMBL" id="BPLR01001868">
    <property type="protein sequence ID" value="GIX67332.1"/>
    <property type="molecule type" value="Genomic_DNA"/>
</dbReference>